<comment type="caution">
    <text evidence="2">The sequence shown here is derived from an EMBL/GenBank/DDBJ whole genome shotgun (WGS) entry which is preliminary data.</text>
</comment>
<feature type="domain" description="Glyoxalase-like" evidence="1">
    <location>
        <begin position="131"/>
        <end position="234"/>
    </location>
</feature>
<reference evidence="2 3" key="1">
    <citation type="submission" date="2021-06" db="EMBL/GenBank/DDBJ databases">
        <title>Actinomycetes sequencing.</title>
        <authorList>
            <person name="Shan Q."/>
        </authorList>
    </citation>
    <scope>NUCLEOTIDE SEQUENCE [LARGE SCALE GENOMIC DNA]</scope>
    <source>
        <strain evidence="2 3">NEAU-G5</strain>
    </source>
</reference>
<proteinExistence type="predicted"/>
<protein>
    <submittedName>
        <fullName evidence="2">VOC family protein</fullName>
    </submittedName>
</protein>
<evidence type="ECO:0000313" key="3">
    <source>
        <dbReference type="Proteomes" id="UP000733379"/>
    </source>
</evidence>
<accession>A0ABS6B718</accession>
<dbReference type="InterPro" id="IPR041581">
    <property type="entry name" value="Glyoxalase_6"/>
</dbReference>
<evidence type="ECO:0000259" key="1">
    <source>
        <dbReference type="Pfam" id="PF18029"/>
    </source>
</evidence>
<feature type="domain" description="Glyoxalase-like" evidence="1">
    <location>
        <begin position="8"/>
        <end position="108"/>
    </location>
</feature>
<dbReference type="Gene3D" id="3.10.180.10">
    <property type="entry name" value="2,3-Dihydroxybiphenyl 1,2-Dioxygenase, domain 1"/>
    <property type="match status" value="2"/>
</dbReference>
<gene>
    <name evidence="2" type="ORF">KO481_30985</name>
</gene>
<dbReference type="InterPro" id="IPR029068">
    <property type="entry name" value="Glyas_Bleomycin-R_OHBP_Dase"/>
</dbReference>
<sequence length="245" mass="26403">MIRWNTAFIDRPAEGFDAAGAFWARVTGARLSERRGERGEFATLLPESGDPCLRIQAVGGPGGAHLDLDVDDPESARRAALSHGASLVAAHDDWTVLRSPRGVVFCLTVEDGEQAPPAVPSPDGALSRLDQICLDIGPAGFDDEVRFWSAFTGWGLTPTTDPEFARLAVPSRLPIRILLQRLNEDRPPSAHLDMACSDVDAVVAWHERLGARRVGGGRAWAVMSDPAGGTYCLTSRDPHTSRVTE</sequence>
<dbReference type="RefSeq" id="WP_215921998.1">
    <property type="nucleotide sequence ID" value="NZ_JAHKNI010000012.1"/>
</dbReference>
<dbReference type="PANTHER" id="PTHR35908">
    <property type="entry name" value="HYPOTHETICAL FUSION PROTEIN"/>
    <property type="match status" value="1"/>
</dbReference>
<dbReference type="Proteomes" id="UP000733379">
    <property type="component" value="Unassembled WGS sequence"/>
</dbReference>
<dbReference type="CDD" id="cd06587">
    <property type="entry name" value="VOC"/>
    <property type="match status" value="1"/>
</dbReference>
<dbReference type="Pfam" id="PF18029">
    <property type="entry name" value="Glyoxalase_6"/>
    <property type="match status" value="2"/>
</dbReference>
<name>A0ABS6B718_9NOCA</name>
<organism evidence="2 3">
    <name type="scientific">Nocardia albiluteola</name>
    <dbReference type="NCBI Taxonomy" id="2842303"/>
    <lineage>
        <taxon>Bacteria</taxon>
        <taxon>Bacillati</taxon>
        <taxon>Actinomycetota</taxon>
        <taxon>Actinomycetes</taxon>
        <taxon>Mycobacteriales</taxon>
        <taxon>Nocardiaceae</taxon>
        <taxon>Nocardia</taxon>
    </lineage>
</organism>
<dbReference type="EMBL" id="JAHKNI010000012">
    <property type="protein sequence ID" value="MBU3065933.1"/>
    <property type="molecule type" value="Genomic_DNA"/>
</dbReference>
<evidence type="ECO:0000313" key="2">
    <source>
        <dbReference type="EMBL" id="MBU3065933.1"/>
    </source>
</evidence>
<dbReference type="SUPFAM" id="SSF54593">
    <property type="entry name" value="Glyoxalase/Bleomycin resistance protein/Dihydroxybiphenyl dioxygenase"/>
    <property type="match status" value="2"/>
</dbReference>
<dbReference type="PANTHER" id="PTHR35908:SF1">
    <property type="entry name" value="CONSERVED PROTEIN"/>
    <property type="match status" value="1"/>
</dbReference>
<keyword evidence="3" id="KW-1185">Reference proteome</keyword>